<dbReference type="GeneID" id="57200996"/>
<keyword evidence="2" id="KW-0732">Signal</keyword>
<evidence type="ECO:0000256" key="1">
    <source>
        <dbReference type="SAM" id="MobiDB-lite"/>
    </source>
</evidence>
<feature type="chain" id="PRO_5044586468" evidence="2">
    <location>
        <begin position="25"/>
        <end position="102"/>
    </location>
</feature>
<reference evidence="4 6" key="2">
    <citation type="submission" date="2019-08" db="EMBL/GenBank/DDBJ databases">
        <authorList>
            <person name="Peeters C."/>
        </authorList>
    </citation>
    <scope>NUCLEOTIDE SEQUENCE [LARGE SCALE GENOMIC DNA]</scope>
    <source>
        <strain evidence="4 6">LMG 31119</strain>
    </source>
</reference>
<dbReference type="KEGG" id="ppnm:LV28_12985"/>
<dbReference type="OrthoDB" id="8945295at2"/>
<dbReference type="EMBL" id="UGSG01000001">
    <property type="protein sequence ID" value="SUA78425.1"/>
    <property type="molecule type" value="Genomic_DNA"/>
</dbReference>
<proteinExistence type="predicted"/>
<dbReference type="AlphaFoldDB" id="A0A378YMK6"/>
<evidence type="ECO:0000313" key="3">
    <source>
        <dbReference type="EMBL" id="SUA78425.1"/>
    </source>
</evidence>
<organism evidence="3 5">
    <name type="scientific">Pandoraea pnomenusa</name>
    <dbReference type="NCBI Taxonomy" id="93220"/>
    <lineage>
        <taxon>Bacteria</taxon>
        <taxon>Pseudomonadati</taxon>
        <taxon>Pseudomonadota</taxon>
        <taxon>Betaproteobacteria</taxon>
        <taxon>Burkholderiales</taxon>
        <taxon>Burkholderiaceae</taxon>
        <taxon>Pandoraea</taxon>
    </lineage>
</organism>
<dbReference type="Pfam" id="PF13663">
    <property type="entry name" value="DUF4148"/>
    <property type="match status" value="1"/>
</dbReference>
<accession>A0A378YMK6</accession>
<dbReference type="KEGG" id="ppno:DA70_17810"/>
<dbReference type="InterPro" id="IPR025421">
    <property type="entry name" value="DUF4148"/>
</dbReference>
<dbReference type="KEGG" id="prb:X636_09085"/>
<evidence type="ECO:0000313" key="4">
    <source>
        <dbReference type="EMBL" id="VVE66153.1"/>
    </source>
</evidence>
<name>A0A378YMK6_9BURK</name>
<keyword evidence="6" id="KW-1185">Reference proteome</keyword>
<dbReference type="EMBL" id="CABPSO010000005">
    <property type="protein sequence ID" value="VVE66153.1"/>
    <property type="molecule type" value="Genomic_DNA"/>
</dbReference>
<feature type="signal peptide" evidence="2">
    <location>
        <begin position="1"/>
        <end position="24"/>
    </location>
</feature>
<feature type="region of interest" description="Disordered" evidence="1">
    <location>
        <begin position="73"/>
        <end position="102"/>
    </location>
</feature>
<evidence type="ECO:0000313" key="5">
    <source>
        <dbReference type="Proteomes" id="UP000254573"/>
    </source>
</evidence>
<gene>
    <name evidence="3" type="ORF">NCTC13160_02557</name>
    <name evidence="4" type="ORF">PPN31119_02200</name>
</gene>
<evidence type="ECO:0000313" key="6">
    <source>
        <dbReference type="Proteomes" id="UP000361468"/>
    </source>
</evidence>
<dbReference type="RefSeq" id="WP_023593816.1">
    <property type="nucleotide sequence ID" value="NC_023018.2"/>
</dbReference>
<evidence type="ECO:0000256" key="2">
    <source>
        <dbReference type="SAM" id="SignalP"/>
    </source>
</evidence>
<dbReference type="Proteomes" id="UP000361468">
    <property type="component" value="Unassembled WGS sequence"/>
</dbReference>
<reference evidence="3 5" key="1">
    <citation type="submission" date="2018-06" db="EMBL/GenBank/DDBJ databases">
        <authorList>
            <consortium name="Pathogen Informatics"/>
            <person name="Doyle S."/>
        </authorList>
    </citation>
    <scope>NUCLEOTIDE SEQUENCE [LARGE SCALE GENOMIC DNA]</scope>
    <source>
        <strain evidence="3 5">NCTC13160</strain>
    </source>
</reference>
<dbReference type="Proteomes" id="UP000254573">
    <property type="component" value="Unassembled WGS sequence"/>
</dbReference>
<sequence>MQRTLIASALVSAMLAVSAGSAFASDAFDGPSEFAWVPQTTVLSRAQVRDELVQAQRAGLVVQHDAVYPKAAPSAQPVSAGSPIAMGSVGGQQRAGTTYFGS</sequence>
<protein>
    <submittedName>
        <fullName evidence="3">Uncharacterized protein</fullName>
    </submittedName>
</protein>